<dbReference type="EMBL" id="HBGU01051060">
    <property type="protein sequence ID" value="CAD9494607.1"/>
    <property type="molecule type" value="Transcribed_RNA"/>
</dbReference>
<evidence type="ECO:0008006" key="2">
    <source>
        <dbReference type="Google" id="ProtNLM"/>
    </source>
</evidence>
<organism evidence="1">
    <name type="scientific">Haptolina brevifila</name>
    <dbReference type="NCBI Taxonomy" id="156173"/>
    <lineage>
        <taxon>Eukaryota</taxon>
        <taxon>Haptista</taxon>
        <taxon>Haptophyta</taxon>
        <taxon>Prymnesiophyceae</taxon>
        <taxon>Prymnesiales</taxon>
        <taxon>Prymnesiaceae</taxon>
        <taxon>Haptolina</taxon>
    </lineage>
</organism>
<dbReference type="AlphaFoldDB" id="A0A7S2HME3"/>
<proteinExistence type="predicted"/>
<sequence>MGDMVEWLRRCAEARAAGKGIPDAQLFRRMLTHDDWFATDDAEVLGAGGTVAIHCSDLALPEGVAKHSMNGLQLALALHKSVNEMRLHFEPDSPPLVCNAAECDLFRSYLKVTVVESLLLRVYEGSELDIENPYARLQDGDFFVLCAGGHGSGPLLLALAPDPIGGRRLAAAFTAQDALQLFVVSGESNTSREQISMRLSGRELFQHIASRSEELDGVVFNPAGPGQPIPMSTEFARAVVSSG</sequence>
<evidence type="ECO:0000313" key="1">
    <source>
        <dbReference type="EMBL" id="CAD9494607.1"/>
    </source>
</evidence>
<gene>
    <name evidence="1" type="ORF">CBRE1094_LOCUS27828</name>
</gene>
<accession>A0A7S2HME3</accession>
<name>A0A7S2HME3_9EUKA</name>
<protein>
    <recommendedName>
        <fullName evidence="2">SseB protein N-terminal domain-containing protein</fullName>
    </recommendedName>
</protein>
<reference evidence="1" key="1">
    <citation type="submission" date="2021-01" db="EMBL/GenBank/DDBJ databases">
        <authorList>
            <person name="Corre E."/>
            <person name="Pelletier E."/>
            <person name="Niang G."/>
            <person name="Scheremetjew M."/>
            <person name="Finn R."/>
            <person name="Kale V."/>
            <person name="Holt S."/>
            <person name="Cochrane G."/>
            <person name="Meng A."/>
            <person name="Brown T."/>
            <person name="Cohen L."/>
        </authorList>
    </citation>
    <scope>NUCLEOTIDE SEQUENCE</scope>
    <source>
        <strain evidence="1">UTEX LB 985</strain>
    </source>
</reference>